<comment type="subcellular location">
    <subcellularLocation>
        <location evidence="1">Membrane</location>
        <topology evidence="1">Multi-pass membrane protein</topology>
    </subcellularLocation>
</comment>
<feature type="transmembrane region" description="Helical" evidence="5">
    <location>
        <begin position="31"/>
        <end position="49"/>
    </location>
</feature>
<evidence type="ECO:0008006" key="7">
    <source>
        <dbReference type="Google" id="ProtNLM"/>
    </source>
</evidence>
<accession>A0A0F9AT13</accession>
<keyword evidence="4 5" id="KW-0472">Membrane</keyword>
<evidence type="ECO:0000313" key="6">
    <source>
        <dbReference type="EMBL" id="KKK81589.1"/>
    </source>
</evidence>
<dbReference type="EMBL" id="LAZR01053054">
    <property type="protein sequence ID" value="KKK81589.1"/>
    <property type="molecule type" value="Genomic_DNA"/>
</dbReference>
<gene>
    <name evidence="6" type="ORF">LCGC14_2811930</name>
</gene>
<reference evidence="6" key="1">
    <citation type="journal article" date="2015" name="Nature">
        <title>Complex archaea that bridge the gap between prokaryotes and eukaryotes.</title>
        <authorList>
            <person name="Spang A."/>
            <person name="Saw J.H."/>
            <person name="Jorgensen S.L."/>
            <person name="Zaremba-Niedzwiedzka K."/>
            <person name="Martijn J."/>
            <person name="Lind A.E."/>
            <person name="van Eijk R."/>
            <person name="Schleper C."/>
            <person name="Guy L."/>
            <person name="Ettema T.J."/>
        </authorList>
    </citation>
    <scope>NUCLEOTIDE SEQUENCE</scope>
</reference>
<protein>
    <recommendedName>
        <fullName evidence="7">CvpA family protein</fullName>
    </recommendedName>
</protein>
<proteinExistence type="predicted"/>
<dbReference type="InterPro" id="IPR003825">
    <property type="entry name" value="Colicin-V_CvpA"/>
</dbReference>
<evidence type="ECO:0000256" key="3">
    <source>
        <dbReference type="ARBA" id="ARBA00022989"/>
    </source>
</evidence>
<dbReference type="Pfam" id="PF02674">
    <property type="entry name" value="Colicin_V"/>
    <property type="match status" value="1"/>
</dbReference>
<organism evidence="6">
    <name type="scientific">marine sediment metagenome</name>
    <dbReference type="NCBI Taxonomy" id="412755"/>
    <lineage>
        <taxon>unclassified sequences</taxon>
        <taxon>metagenomes</taxon>
        <taxon>ecological metagenomes</taxon>
    </lineage>
</organism>
<dbReference type="PANTHER" id="PTHR37306:SF1">
    <property type="entry name" value="COLICIN V PRODUCTION PROTEIN"/>
    <property type="match status" value="1"/>
</dbReference>
<evidence type="ECO:0000256" key="2">
    <source>
        <dbReference type="ARBA" id="ARBA00022692"/>
    </source>
</evidence>
<comment type="caution">
    <text evidence="6">The sequence shown here is derived from an EMBL/GenBank/DDBJ whole genome shotgun (WGS) entry which is preliminary data.</text>
</comment>
<feature type="transmembrane region" description="Helical" evidence="5">
    <location>
        <begin position="102"/>
        <end position="124"/>
    </location>
</feature>
<evidence type="ECO:0000256" key="1">
    <source>
        <dbReference type="ARBA" id="ARBA00004141"/>
    </source>
</evidence>
<dbReference type="GO" id="GO:0009403">
    <property type="term" value="P:toxin biosynthetic process"/>
    <property type="evidence" value="ECO:0007669"/>
    <property type="project" value="InterPro"/>
</dbReference>
<feature type="transmembrane region" description="Helical" evidence="5">
    <location>
        <begin position="61"/>
        <end position="82"/>
    </location>
</feature>
<dbReference type="GO" id="GO:0016020">
    <property type="term" value="C:membrane"/>
    <property type="evidence" value="ECO:0007669"/>
    <property type="project" value="UniProtKB-SubCell"/>
</dbReference>
<name>A0A0F9AT13_9ZZZZ</name>
<keyword evidence="2 5" id="KW-0812">Transmembrane</keyword>
<sequence>MNWLDIVIVLVIVFFASSAFRAGLIREVVTLVSVAVGVVVAGLFYDDLARDVLVLIDNEKTALILSFLVLLGAVYLAGQLIAVMLKQAASLLFLGWADHAGGALFGLIKGLIVVEVLLILLVTYPQLGLKGDIDGSPLASVFLDVAPLLLLVLPNEFEQAVDAFVA</sequence>
<evidence type="ECO:0000256" key="4">
    <source>
        <dbReference type="ARBA" id="ARBA00023136"/>
    </source>
</evidence>
<dbReference type="PANTHER" id="PTHR37306">
    <property type="entry name" value="COLICIN V PRODUCTION PROTEIN"/>
    <property type="match status" value="1"/>
</dbReference>
<evidence type="ECO:0000256" key="5">
    <source>
        <dbReference type="SAM" id="Phobius"/>
    </source>
</evidence>
<keyword evidence="3 5" id="KW-1133">Transmembrane helix</keyword>
<dbReference type="AlphaFoldDB" id="A0A0F9AT13"/>